<evidence type="ECO:0000313" key="10">
    <source>
        <dbReference type="Proteomes" id="UP000595278"/>
    </source>
</evidence>
<keyword evidence="10" id="KW-1185">Reference proteome</keyword>
<keyword evidence="2" id="KW-0378">Hydrolase</keyword>
<dbReference type="GO" id="GO:0016791">
    <property type="term" value="F:phosphatase activity"/>
    <property type="evidence" value="ECO:0007669"/>
    <property type="project" value="TreeGrafter"/>
</dbReference>
<reference evidence="9 10" key="1">
    <citation type="submission" date="2021-01" db="EMBL/GenBank/DDBJ databases">
        <title>Entomomonas sp. F2A isolated from a house cricket (Acheta domesticus).</title>
        <authorList>
            <person name="Spergser J."/>
            <person name="Busse H.-J."/>
        </authorList>
    </citation>
    <scope>NUCLEOTIDE SEQUENCE [LARGE SCALE GENOMIC DNA]</scope>
    <source>
        <strain evidence="9 10">F2A</strain>
    </source>
</reference>
<evidence type="ECO:0000259" key="8">
    <source>
        <dbReference type="PROSITE" id="PS50056"/>
    </source>
</evidence>
<dbReference type="Gene3D" id="3.90.190.10">
    <property type="entry name" value="Protein tyrosine phosphatase superfamily"/>
    <property type="match status" value="1"/>
</dbReference>
<comment type="catalytic activity">
    <reaction evidence="5">
        <text>1,5-bis(diphospho)-1D-myo-inositol 2,3,4,6-tetrakisphosphate + H2O = 1-diphospho-1D-myo-inositol 2,3,4,5,6-pentakisphosphate + phosphate + 2 H(+)</text>
        <dbReference type="Rhea" id="RHEA:79699"/>
        <dbReference type="ChEBI" id="CHEBI:15377"/>
        <dbReference type="ChEBI" id="CHEBI:15378"/>
        <dbReference type="ChEBI" id="CHEBI:43474"/>
        <dbReference type="ChEBI" id="CHEBI:74946"/>
        <dbReference type="ChEBI" id="CHEBI:77983"/>
        <dbReference type="EC" id="3.6.1.52"/>
    </reaction>
    <physiologicalReaction direction="left-to-right" evidence="5">
        <dbReference type="Rhea" id="RHEA:79700"/>
    </physiologicalReaction>
</comment>
<dbReference type="PANTHER" id="PTHR31126">
    <property type="entry name" value="TYROSINE-PROTEIN PHOSPHATASE"/>
    <property type="match status" value="1"/>
</dbReference>
<feature type="chain" id="PRO_5036733782" description="diphosphoinositol-polyphosphate diphosphatase" evidence="6">
    <location>
        <begin position="25"/>
        <end position="205"/>
    </location>
</feature>
<feature type="domain" description="Tyrosine-protein phosphatase" evidence="7">
    <location>
        <begin position="40"/>
        <end position="187"/>
    </location>
</feature>
<protein>
    <recommendedName>
        <fullName evidence="1">diphosphoinositol-polyphosphate diphosphatase</fullName>
        <ecNumber evidence="1">3.6.1.52</ecNumber>
    </recommendedName>
</protein>
<dbReference type="InterPro" id="IPR004861">
    <property type="entry name" value="Siw14-like"/>
</dbReference>
<feature type="signal peptide" evidence="6">
    <location>
        <begin position="1"/>
        <end position="24"/>
    </location>
</feature>
<dbReference type="EMBL" id="CP067393">
    <property type="protein sequence ID" value="QQP84382.1"/>
    <property type="molecule type" value="Genomic_DNA"/>
</dbReference>
<evidence type="ECO:0000256" key="3">
    <source>
        <dbReference type="ARBA" id="ARBA00044949"/>
    </source>
</evidence>
<dbReference type="PANTHER" id="PTHR31126:SF72">
    <property type="entry name" value="DUAL SPECIFICITY PROTEIN PHOSPHATASE TPBA"/>
    <property type="match status" value="1"/>
</dbReference>
<evidence type="ECO:0000313" key="9">
    <source>
        <dbReference type="EMBL" id="QQP84382.1"/>
    </source>
</evidence>
<accession>A0A974RVT4</accession>
<dbReference type="InterPro" id="IPR029021">
    <property type="entry name" value="Prot-tyrosine_phosphatase-like"/>
</dbReference>
<sequence length="205" mass="23637">MKITHYYHLAWFIFICLISNLAMAMQNNEEWADPIDPSFNFYQVSPLLYRSALPDTSKVETIKKQNIATIITLIKEDDTKWLGKNEKIQLVKYPTHADRVKDDDVLKVLKLIQQSQSEGKAVLLHCKHGQNRTGLFIAMYRIVVQRWSKEQAINELVYGISSTEMEDVNEAMAYIQKANVNGIRKALKNNDCSTSRWAVCNFFSS</sequence>
<evidence type="ECO:0000259" key="7">
    <source>
        <dbReference type="PROSITE" id="PS50054"/>
    </source>
</evidence>
<dbReference type="Proteomes" id="UP000595278">
    <property type="component" value="Chromosome"/>
</dbReference>
<dbReference type="InterPro" id="IPR016130">
    <property type="entry name" value="Tyr_Pase_AS"/>
</dbReference>
<evidence type="ECO:0000256" key="6">
    <source>
        <dbReference type="SAM" id="SignalP"/>
    </source>
</evidence>
<evidence type="ECO:0000256" key="1">
    <source>
        <dbReference type="ARBA" id="ARBA00012527"/>
    </source>
</evidence>
<name>A0A974RVT4_9GAMM</name>
<comment type="similarity">
    <text evidence="3">Belongs to the protein-tyrosine phosphatase family. Atypical dual-specificity phosphatase Siw14-like subfamily.</text>
</comment>
<dbReference type="InterPro" id="IPR020422">
    <property type="entry name" value="TYR_PHOSPHATASE_DUAL_dom"/>
</dbReference>
<dbReference type="InterPro" id="IPR000387">
    <property type="entry name" value="Tyr_Pase_dom"/>
</dbReference>
<dbReference type="GO" id="GO:0008486">
    <property type="term" value="F:diphosphoinositol-polyphosphate diphosphatase activity"/>
    <property type="evidence" value="ECO:0007669"/>
    <property type="project" value="UniProtKB-EC"/>
</dbReference>
<gene>
    <name evidence="9" type="ORF">JHT90_08050</name>
</gene>
<dbReference type="PROSITE" id="PS00383">
    <property type="entry name" value="TYR_PHOSPHATASE_1"/>
    <property type="match status" value="1"/>
</dbReference>
<feature type="domain" description="Tyrosine specific protein phosphatases" evidence="8">
    <location>
        <begin position="103"/>
        <end position="175"/>
    </location>
</feature>
<dbReference type="PROSITE" id="PS50054">
    <property type="entry name" value="TYR_PHOSPHATASE_DUAL"/>
    <property type="match status" value="1"/>
</dbReference>
<dbReference type="PROSITE" id="PS50056">
    <property type="entry name" value="TYR_PHOSPHATASE_2"/>
    <property type="match status" value="1"/>
</dbReference>
<evidence type="ECO:0000256" key="2">
    <source>
        <dbReference type="ARBA" id="ARBA00022801"/>
    </source>
</evidence>
<dbReference type="SMART" id="SM00195">
    <property type="entry name" value="DSPc"/>
    <property type="match status" value="1"/>
</dbReference>
<dbReference type="AlphaFoldDB" id="A0A974RVT4"/>
<dbReference type="SUPFAM" id="SSF52799">
    <property type="entry name" value="(Phosphotyrosine protein) phosphatases II"/>
    <property type="match status" value="1"/>
</dbReference>
<dbReference type="RefSeq" id="WP_201090280.1">
    <property type="nucleotide sequence ID" value="NZ_CP067393.1"/>
</dbReference>
<dbReference type="KEGG" id="eaz:JHT90_08050"/>
<dbReference type="Pfam" id="PF03162">
    <property type="entry name" value="Y_phosphatase2"/>
    <property type="match status" value="1"/>
</dbReference>
<comment type="catalytic activity">
    <reaction evidence="4">
        <text>5-diphospho-1D-myo-inositol 1,2,3,4,6-pentakisphosphate + H2O = 1D-myo-inositol hexakisphosphate + phosphate + H(+)</text>
        <dbReference type="Rhea" id="RHEA:22384"/>
        <dbReference type="ChEBI" id="CHEBI:15377"/>
        <dbReference type="ChEBI" id="CHEBI:15378"/>
        <dbReference type="ChEBI" id="CHEBI:43474"/>
        <dbReference type="ChEBI" id="CHEBI:58130"/>
        <dbReference type="ChEBI" id="CHEBI:58628"/>
        <dbReference type="EC" id="3.6.1.52"/>
    </reaction>
    <physiologicalReaction direction="left-to-right" evidence="4">
        <dbReference type="Rhea" id="RHEA:22385"/>
    </physiologicalReaction>
</comment>
<proteinExistence type="inferred from homology"/>
<organism evidence="9 10">
    <name type="scientific">Entomomonas asaccharolytica</name>
    <dbReference type="NCBI Taxonomy" id="2785331"/>
    <lineage>
        <taxon>Bacteria</taxon>
        <taxon>Pseudomonadati</taxon>
        <taxon>Pseudomonadota</taxon>
        <taxon>Gammaproteobacteria</taxon>
        <taxon>Pseudomonadales</taxon>
        <taxon>Pseudomonadaceae</taxon>
        <taxon>Entomomonas</taxon>
    </lineage>
</organism>
<dbReference type="EC" id="3.6.1.52" evidence="1"/>
<evidence type="ECO:0000256" key="4">
    <source>
        <dbReference type="ARBA" id="ARBA00047342"/>
    </source>
</evidence>
<evidence type="ECO:0000256" key="5">
    <source>
        <dbReference type="ARBA" id="ARBA00047927"/>
    </source>
</evidence>
<keyword evidence="6" id="KW-0732">Signal</keyword>